<dbReference type="SUPFAM" id="SSF53335">
    <property type="entry name" value="S-adenosyl-L-methionine-dependent methyltransferases"/>
    <property type="match status" value="1"/>
</dbReference>
<dbReference type="PANTHER" id="PTHR43667:SF2">
    <property type="entry name" value="FATTY ACID C-METHYL TRANSFERASE"/>
    <property type="match status" value="1"/>
</dbReference>
<name>A0A8E7AVS5_9EURY</name>
<dbReference type="PANTHER" id="PTHR43667">
    <property type="entry name" value="CYCLOPROPANE-FATTY-ACYL-PHOSPHOLIPID SYNTHASE"/>
    <property type="match status" value="1"/>
</dbReference>
<keyword evidence="2" id="KW-0489">Methyltransferase</keyword>
<dbReference type="CDD" id="cd02440">
    <property type="entry name" value="AdoMet_MTases"/>
    <property type="match status" value="1"/>
</dbReference>
<dbReference type="InterPro" id="IPR029063">
    <property type="entry name" value="SAM-dependent_MTases_sf"/>
</dbReference>
<dbReference type="InterPro" id="IPR050723">
    <property type="entry name" value="CFA/CMAS"/>
</dbReference>
<dbReference type="InterPro" id="IPR041698">
    <property type="entry name" value="Methyltransf_25"/>
</dbReference>
<keyword evidence="2" id="KW-0808">Transferase</keyword>
<gene>
    <name evidence="2" type="ORF">KHC33_12905</name>
</gene>
<evidence type="ECO:0000313" key="3">
    <source>
        <dbReference type="Proteomes" id="UP000680656"/>
    </source>
</evidence>
<organism evidence="2 3">
    <name type="scientific">Methanospirillum purgamenti</name>
    <dbReference type="NCBI Taxonomy" id="2834276"/>
    <lineage>
        <taxon>Archaea</taxon>
        <taxon>Methanobacteriati</taxon>
        <taxon>Methanobacteriota</taxon>
        <taxon>Stenosarchaea group</taxon>
        <taxon>Methanomicrobia</taxon>
        <taxon>Methanomicrobiales</taxon>
        <taxon>Methanospirillaceae</taxon>
        <taxon>Methanospirillum</taxon>
    </lineage>
</organism>
<dbReference type="AlphaFoldDB" id="A0A8E7AVS5"/>
<protein>
    <submittedName>
        <fullName evidence="2">Class I SAM-dependent methyltransferase</fullName>
    </submittedName>
</protein>
<dbReference type="Pfam" id="PF13649">
    <property type="entry name" value="Methyltransf_25"/>
    <property type="match status" value="1"/>
</dbReference>
<evidence type="ECO:0000259" key="1">
    <source>
        <dbReference type="Pfam" id="PF13649"/>
    </source>
</evidence>
<feature type="domain" description="Methyltransferase" evidence="1">
    <location>
        <begin position="65"/>
        <end position="152"/>
    </location>
</feature>
<dbReference type="GO" id="GO:0032259">
    <property type="term" value="P:methylation"/>
    <property type="evidence" value="ECO:0007669"/>
    <property type="project" value="UniProtKB-KW"/>
</dbReference>
<dbReference type="Proteomes" id="UP000680656">
    <property type="component" value="Chromosome"/>
</dbReference>
<proteinExistence type="predicted"/>
<keyword evidence="3" id="KW-1185">Reference proteome</keyword>
<evidence type="ECO:0000313" key="2">
    <source>
        <dbReference type="EMBL" id="QVV88220.1"/>
    </source>
</evidence>
<dbReference type="GO" id="GO:0008168">
    <property type="term" value="F:methyltransferase activity"/>
    <property type="evidence" value="ECO:0007669"/>
    <property type="project" value="UniProtKB-KW"/>
</dbReference>
<dbReference type="Gene3D" id="3.40.50.150">
    <property type="entry name" value="Vaccinia Virus protein VP39"/>
    <property type="match status" value="1"/>
</dbReference>
<dbReference type="RefSeq" id="WP_214419036.1">
    <property type="nucleotide sequence ID" value="NZ_CP075546.1"/>
</dbReference>
<dbReference type="EMBL" id="CP075546">
    <property type="protein sequence ID" value="QVV88220.1"/>
    <property type="molecule type" value="Genomic_DNA"/>
</dbReference>
<dbReference type="KEGG" id="mrtj:KHC33_12905"/>
<dbReference type="GeneID" id="65098099"/>
<accession>A0A8E7AVS5</accession>
<reference evidence="2 3" key="1">
    <citation type="submission" date="2021-05" db="EMBL/GenBank/DDBJ databases">
        <title>A novel Methanospirillum isolate from a pyrite-forming mixed culture.</title>
        <authorList>
            <person name="Bunk B."/>
            <person name="Sproer C."/>
            <person name="Spring S."/>
            <person name="Pester M."/>
        </authorList>
    </citation>
    <scope>NUCLEOTIDE SEQUENCE [LARGE SCALE GENOMIC DNA]</scope>
    <source>
        <strain evidence="2 3">J.3.6.1-F.2.7.3</strain>
    </source>
</reference>
<sequence>MNFLTDYEQDWAELCTNESKRCSPEYWNSRAEDYADFIVNSDFDHGRKILELFKKEGLINQDMHIMDIGSGPGAISIPFAEEVRAITAVEPADEMANQLLKQAALKSLSNISVIPHIWQEVNTGDLEKKIDMTICCHSVWHFPDLFTQIERMQQVSRGYCVLSHGVHTPDDSSQLIQKLGMPQDDEDRFILVKRILENRGIFPESSILPVKMRRTIGSARSMLILGLKKYREPEIQDLNLIEEHLMMNVKNDMYEREGKMGVLWWRVS</sequence>